<dbReference type="AlphaFoldDB" id="A0A8X6NTQ0"/>
<evidence type="ECO:0000313" key="2">
    <source>
        <dbReference type="Proteomes" id="UP000887013"/>
    </source>
</evidence>
<proteinExistence type="predicted"/>
<keyword evidence="2" id="KW-1185">Reference proteome</keyword>
<name>A0A8X6NTQ0_NEPPI</name>
<gene>
    <name evidence="1" type="ORF">NPIL_511341</name>
</gene>
<organism evidence="1 2">
    <name type="scientific">Nephila pilipes</name>
    <name type="common">Giant wood spider</name>
    <name type="synonym">Nephila maculata</name>
    <dbReference type="NCBI Taxonomy" id="299642"/>
    <lineage>
        <taxon>Eukaryota</taxon>
        <taxon>Metazoa</taxon>
        <taxon>Ecdysozoa</taxon>
        <taxon>Arthropoda</taxon>
        <taxon>Chelicerata</taxon>
        <taxon>Arachnida</taxon>
        <taxon>Araneae</taxon>
        <taxon>Araneomorphae</taxon>
        <taxon>Entelegynae</taxon>
        <taxon>Araneoidea</taxon>
        <taxon>Nephilidae</taxon>
        <taxon>Nephila</taxon>
    </lineage>
</organism>
<protein>
    <submittedName>
        <fullName evidence="1">Uncharacterized protein</fullName>
    </submittedName>
</protein>
<dbReference type="EMBL" id="BMAW01108543">
    <property type="protein sequence ID" value="GFT34617.1"/>
    <property type="molecule type" value="Genomic_DNA"/>
</dbReference>
<comment type="caution">
    <text evidence="1">The sequence shown here is derived from an EMBL/GenBank/DDBJ whole genome shotgun (WGS) entry which is preliminary data.</text>
</comment>
<reference evidence="1" key="1">
    <citation type="submission" date="2020-08" db="EMBL/GenBank/DDBJ databases">
        <title>Multicomponent nature underlies the extraordinary mechanical properties of spider dragline silk.</title>
        <authorList>
            <person name="Kono N."/>
            <person name="Nakamura H."/>
            <person name="Mori M."/>
            <person name="Yoshida Y."/>
            <person name="Ohtoshi R."/>
            <person name="Malay A.D."/>
            <person name="Moran D.A.P."/>
            <person name="Tomita M."/>
            <person name="Numata K."/>
            <person name="Arakawa K."/>
        </authorList>
    </citation>
    <scope>NUCLEOTIDE SEQUENCE</scope>
</reference>
<accession>A0A8X6NTQ0</accession>
<sequence length="85" mass="9671">GLARLLAKDHRRSSEDFAQGHANIPRSLLSRGERKLVRQEGTFMSSFGQVRLDRLVRLHDATLLFSVPAMLFRAAFSVYLDSQVR</sequence>
<feature type="non-terminal residue" evidence="1">
    <location>
        <position position="1"/>
    </location>
</feature>
<evidence type="ECO:0000313" key="1">
    <source>
        <dbReference type="EMBL" id="GFT34617.1"/>
    </source>
</evidence>
<dbReference type="Proteomes" id="UP000887013">
    <property type="component" value="Unassembled WGS sequence"/>
</dbReference>